<dbReference type="Pfam" id="PF00005">
    <property type="entry name" value="ABC_tran"/>
    <property type="match status" value="1"/>
</dbReference>
<comment type="similarity">
    <text evidence="1">Belongs to the ABC transporter superfamily.</text>
</comment>
<evidence type="ECO:0000259" key="5">
    <source>
        <dbReference type="PROSITE" id="PS50893"/>
    </source>
</evidence>
<evidence type="ECO:0000256" key="4">
    <source>
        <dbReference type="ARBA" id="ARBA00022840"/>
    </source>
</evidence>
<dbReference type="CDD" id="cd03230">
    <property type="entry name" value="ABC_DR_subfamily_A"/>
    <property type="match status" value="1"/>
</dbReference>
<evidence type="ECO:0000313" key="6">
    <source>
        <dbReference type="EMBL" id="MFD2761200.1"/>
    </source>
</evidence>
<dbReference type="InterPro" id="IPR027417">
    <property type="entry name" value="P-loop_NTPase"/>
</dbReference>
<evidence type="ECO:0000256" key="1">
    <source>
        <dbReference type="ARBA" id="ARBA00005417"/>
    </source>
</evidence>
<sequence>MESIIKVNGIHKVYKKRKSKEVFTAVCDVSFEVGEGEIIGLLGPNGAGKTTTIKTICGLLVPDQGSVTINGCDSVRERNKALRHISAVLEGNRNLYWRLSVQENLAYFAGNRGVSKREIRAKMDELIATFRLGDKKYELVNNLSRGMQQKLAIAVAMLADTDVVLLDEPTLGLDVETSYEVRDLLKQIACEQGKTIIISTHDMAVVQDLCERTVIINQGSVITDERVDSLLSLFKTSAYQIALKKMLTDKQQELLERQFPIHHWDGLTLEVNLDQERDIYKLMDILKQNETPIETINPTEINFEQVFRRLVQEGAAS</sequence>
<evidence type="ECO:0000313" key="7">
    <source>
        <dbReference type="Proteomes" id="UP001597502"/>
    </source>
</evidence>
<feature type="domain" description="ABC transporter" evidence="5">
    <location>
        <begin position="5"/>
        <end position="243"/>
    </location>
</feature>
<accession>A0ABW5V995</accession>
<dbReference type="InterPro" id="IPR003439">
    <property type="entry name" value="ABC_transporter-like_ATP-bd"/>
</dbReference>
<dbReference type="Gene3D" id="3.40.50.300">
    <property type="entry name" value="P-loop containing nucleotide triphosphate hydrolases"/>
    <property type="match status" value="1"/>
</dbReference>
<dbReference type="EMBL" id="JBHUNA010000020">
    <property type="protein sequence ID" value="MFD2761200.1"/>
    <property type="molecule type" value="Genomic_DNA"/>
</dbReference>
<dbReference type="Proteomes" id="UP001597502">
    <property type="component" value="Unassembled WGS sequence"/>
</dbReference>
<keyword evidence="2" id="KW-0813">Transport</keyword>
<organism evidence="6 7">
    <name type="scientific">Lentibacillus juripiscarius</name>
    <dbReference type="NCBI Taxonomy" id="257446"/>
    <lineage>
        <taxon>Bacteria</taxon>
        <taxon>Bacillati</taxon>
        <taxon>Bacillota</taxon>
        <taxon>Bacilli</taxon>
        <taxon>Bacillales</taxon>
        <taxon>Bacillaceae</taxon>
        <taxon>Lentibacillus</taxon>
    </lineage>
</organism>
<dbReference type="PANTHER" id="PTHR42711:SF5">
    <property type="entry name" value="ABC TRANSPORTER ATP-BINDING PROTEIN NATA"/>
    <property type="match status" value="1"/>
</dbReference>
<keyword evidence="4 6" id="KW-0067">ATP-binding</keyword>
<proteinExistence type="inferred from homology"/>
<evidence type="ECO:0000256" key="3">
    <source>
        <dbReference type="ARBA" id="ARBA00022741"/>
    </source>
</evidence>
<keyword evidence="7" id="KW-1185">Reference proteome</keyword>
<name>A0ABW5V995_9BACI</name>
<dbReference type="SUPFAM" id="SSF52540">
    <property type="entry name" value="P-loop containing nucleoside triphosphate hydrolases"/>
    <property type="match status" value="1"/>
</dbReference>
<keyword evidence="3" id="KW-0547">Nucleotide-binding</keyword>
<dbReference type="InterPro" id="IPR003593">
    <property type="entry name" value="AAA+_ATPase"/>
</dbReference>
<gene>
    <name evidence="6" type="ORF">ACFSUO_09480</name>
</gene>
<reference evidence="7" key="1">
    <citation type="journal article" date="2019" name="Int. J. Syst. Evol. Microbiol.">
        <title>The Global Catalogue of Microorganisms (GCM) 10K type strain sequencing project: providing services to taxonomists for standard genome sequencing and annotation.</title>
        <authorList>
            <consortium name="The Broad Institute Genomics Platform"/>
            <consortium name="The Broad Institute Genome Sequencing Center for Infectious Disease"/>
            <person name="Wu L."/>
            <person name="Ma J."/>
        </authorList>
    </citation>
    <scope>NUCLEOTIDE SEQUENCE [LARGE SCALE GENOMIC DNA]</scope>
    <source>
        <strain evidence="7">TISTR 1535</strain>
    </source>
</reference>
<dbReference type="PANTHER" id="PTHR42711">
    <property type="entry name" value="ABC TRANSPORTER ATP-BINDING PROTEIN"/>
    <property type="match status" value="1"/>
</dbReference>
<dbReference type="RefSeq" id="WP_382393443.1">
    <property type="nucleotide sequence ID" value="NZ_JBHUNA010000020.1"/>
</dbReference>
<dbReference type="InterPro" id="IPR050763">
    <property type="entry name" value="ABC_transporter_ATP-binding"/>
</dbReference>
<dbReference type="PROSITE" id="PS50893">
    <property type="entry name" value="ABC_TRANSPORTER_2"/>
    <property type="match status" value="1"/>
</dbReference>
<protein>
    <submittedName>
        <fullName evidence="6">ABC transporter ATP-binding protein</fullName>
    </submittedName>
</protein>
<comment type="caution">
    <text evidence="6">The sequence shown here is derived from an EMBL/GenBank/DDBJ whole genome shotgun (WGS) entry which is preliminary data.</text>
</comment>
<dbReference type="GO" id="GO:0005524">
    <property type="term" value="F:ATP binding"/>
    <property type="evidence" value="ECO:0007669"/>
    <property type="project" value="UniProtKB-KW"/>
</dbReference>
<dbReference type="SMART" id="SM00382">
    <property type="entry name" value="AAA"/>
    <property type="match status" value="1"/>
</dbReference>
<evidence type="ECO:0000256" key="2">
    <source>
        <dbReference type="ARBA" id="ARBA00022448"/>
    </source>
</evidence>